<proteinExistence type="predicted"/>
<protein>
    <submittedName>
        <fullName evidence="1">Uncharacterized protein</fullName>
    </submittedName>
</protein>
<dbReference type="EMBL" id="JYIK01000678">
    <property type="protein sequence ID" value="KWX09933.1"/>
    <property type="molecule type" value="Genomic_DNA"/>
</dbReference>
<dbReference type="Proteomes" id="UP000070598">
    <property type="component" value="Unassembled WGS sequence"/>
</dbReference>
<gene>
    <name evidence="1" type="ORF">TR74_06660</name>
</gene>
<evidence type="ECO:0000313" key="2">
    <source>
        <dbReference type="Proteomes" id="UP000070598"/>
    </source>
</evidence>
<sequence length="90" mass="10230">MIVPEVREYSGLHEYDGMVQDLSPDGVRAALRRLGGDPLDDPHDEAHLSAFENALRFQFGELELHRRNPLVHLGNLDLSSYDREYAPAEE</sequence>
<comment type="caution">
    <text evidence="1">The sequence shown here is derived from an EMBL/GenBank/DDBJ whole genome shotgun (WGS) entry which is preliminary data.</text>
</comment>
<organism evidence="1 2">
    <name type="scientific">Carbonactinospora thermoautotrophica</name>
    <dbReference type="NCBI Taxonomy" id="1469144"/>
    <lineage>
        <taxon>Bacteria</taxon>
        <taxon>Bacillati</taxon>
        <taxon>Actinomycetota</taxon>
        <taxon>Actinomycetes</taxon>
        <taxon>Kitasatosporales</taxon>
        <taxon>Carbonactinosporaceae</taxon>
        <taxon>Carbonactinospora</taxon>
    </lineage>
</organism>
<dbReference type="AlphaFoldDB" id="A0A132NIU0"/>
<feature type="non-terminal residue" evidence="1">
    <location>
        <position position="90"/>
    </location>
</feature>
<evidence type="ECO:0000313" key="1">
    <source>
        <dbReference type="EMBL" id="KWX09933.1"/>
    </source>
</evidence>
<name>A0A132NIU0_9ACTN</name>
<reference evidence="2" key="1">
    <citation type="submission" date="2015-02" db="EMBL/GenBank/DDBJ databases">
        <title>Physiological reanalysis, assessment of diazotrophy, and genome sequences of multiple isolates of Streptomyces thermoautotrophicus.</title>
        <authorList>
            <person name="MacKellar D.C."/>
            <person name="Lieber L."/>
            <person name="Norman J."/>
            <person name="Bolger A."/>
            <person name="Tobin C."/>
            <person name="Murray J.W."/>
            <person name="Friesen M."/>
            <person name="Prell J."/>
        </authorList>
    </citation>
    <scope>NUCLEOTIDE SEQUENCE [LARGE SCALE GENOMIC DNA]</scope>
    <source>
        <strain evidence="2">UBT1</strain>
    </source>
</reference>
<dbReference type="PATRIC" id="fig|1469144.9.peg.4197"/>
<accession>A0A132NIU0</accession>